<protein>
    <submittedName>
        <fullName evidence="4">Uncharacterized protein</fullName>
    </submittedName>
</protein>
<evidence type="ECO:0000313" key="1">
    <source>
        <dbReference type="EMBL" id="CAF4180310.1"/>
    </source>
</evidence>
<dbReference type="InterPro" id="IPR029044">
    <property type="entry name" value="Nucleotide-diphossugar_trans"/>
</dbReference>
<dbReference type="Proteomes" id="UP000681967">
    <property type="component" value="Unassembled WGS sequence"/>
</dbReference>
<name>A0A8S2TT24_9BILA</name>
<comment type="caution">
    <text evidence="4">The sequence shown here is derived from an EMBL/GenBank/DDBJ whole genome shotgun (WGS) entry which is preliminary data.</text>
</comment>
<dbReference type="EMBL" id="CAJOBI010033207">
    <property type="protein sequence ID" value="CAF4283865.1"/>
    <property type="molecule type" value="Genomic_DNA"/>
</dbReference>
<evidence type="ECO:0000313" key="4">
    <source>
        <dbReference type="EMBL" id="CAF4303002.1"/>
    </source>
</evidence>
<gene>
    <name evidence="1" type="ORF">BYL167_LOCUS22787</name>
    <name evidence="4" type="ORF">GIL414_LOCUS25932</name>
    <name evidence="2" type="ORF">SMN809_LOCUS25379</name>
    <name evidence="3" type="ORF">SMN809_LOCUS25384</name>
</gene>
<evidence type="ECO:0000313" key="3">
    <source>
        <dbReference type="EMBL" id="CAF4283977.1"/>
    </source>
</evidence>
<dbReference type="EMBL" id="CAJOBH010014259">
    <property type="protein sequence ID" value="CAF4180310.1"/>
    <property type="molecule type" value="Genomic_DNA"/>
</dbReference>
<sequence length="39" mass="4608">MYDVGLPSRKTLYQIQAERIRRLQQLANEEFQTTKSVVP</sequence>
<accession>A0A8S2TT24</accession>
<dbReference type="EMBL" id="CAJOBJ010036581">
    <property type="protein sequence ID" value="CAF4303002.1"/>
    <property type="molecule type" value="Genomic_DNA"/>
</dbReference>
<dbReference type="Proteomes" id="UP000676336">
    <property type="component" value="Unassembled WGS sequence"/>
</dbReference>
<dbReference type="Gene3D" id="3.90.550.10">
    <property type="entry name" value="Spore Coat Polysaccharide Biosynthesis Protein SpsA, Chain A"/>
    <property type="match status" value="1"/>
</dbReference>
<dbReference type="AlphaFoldDB" id="A0A8S2TT24"/>
<proteinExistence type="predicted"/>
<evidence type="ECO:0000313" key="2">
    <source>
        <dbReference type="EMBL" id="CAF4283865.1"/>
    </source>
</evidence>
<dbReference type="Proteomes" id="UP000681720">
    <property type="component" value="Unassembled WGS sequence"/>
</dbReference>
<organism evidence="4 5">
    <name type="scientific">Rotaria magnacalcarata</name>
    <dbReference type="NCBI Taxonomy" id="392030"/>
    <lineage>
        <taxon>Eukaryota</taxon>
        <taxon>Metazoa</taxon>
        <taxon>Spiralia</taxon>
        <taxon>Gnathifera</taxon>
        <taxon>Rotifera</taxon>
        <taxon>Eurotatoria</taxon>
        <taxon>Bdelloidea</taxon>
        <taxon>Philodinida</taxon>
        <taxon>Philodinidae</taxon>
        <taxon>Rotaria</taxon>
    </lineage>
</organism>
<reference evidence="4" key="1">
    <citation type="submission" date="2021-02" db="EMBL/GenBank/DDBJ databases">
        <authorList>
            <person name="Nowell W R."/>
        </authorList>
    </citation>
    <scope>NUCLEOTIDE SEQUENCE</scope>
</reference>
<feature type="non-terminal residue" evidence="4">
    <location>
        <position position="39"/>
    </location>
</feature>
<dbReference type="EMBL" id="CAJOBI010033227">
    <property type="protein sequence ID" value="CAF4283977.1"/>
    <property type="molecule type" value="Genomic_DNA"/>
</dbReference>
<dbReference type="SUPFAM" id="SSF53448">
    <property type="entry name" value="Nucleotide-diphospho-sugar transferases"/>
    <property type="match status" value="1"/>
</dbReference>
<evidence type="ECO:0000313" key="5">
    <source>
        <dbReference type="Proteomes" id="UP000681720"/>
    </source>
</evidence>